<dbReference type="AlphaFoldDB" id="A0A841JNQ0"/>
<gene>
    <name evidence="3" type="ORF">HNQ77_000003</name>
</gene>
<accession>A0A841JNQ0</accession>
<dbReference type="SUPFAM" id="SSF117856">
    <property type="entry name" value="AF0104/ALDC/Ptd012-like"/>
    <property type="match status" value="1"/>
</dbReference>
<evidence type="ECO:0000256" key="1">
    <source>
        <dbReference type="SAM" id="SignalP"/>
    </source>
</evidence>
<dbReference type="InterPro" id="IPR005175">
    <property type="entry name" value="PPC_dom"/>
</dbReference>
<dbReference type="PANTHER" id="PTHR34988">
    <property type="entry name" value="PROTEIN, PUTATIVE-RELATED"/>
    <property type="match status" value="1"/>
</dbReference>
<sequence length="198" mass="20982">MIQCWVASVGSIALSISLASPSALPAQTVTEGTPLYLAPAQLKPAGQAPAMKVQLLSDQGGQKDYAVIFYKGDEALSGLTAFAQKYDIKSAHFTAIGAVSAASIGWFDPARKLYKVMPLTGQMEVVSMIGDIALYNGKPVVHTHVVLALPDGTTRGGHVVELQVKPTLEVMVTADPKDLHKRLDPETDFALIDPAANQ</sequence>
<dbReference type="Gene3D" id="3.30.1330.80">
    <property type="entry name" value="Hypothetical protein, similar to alpha- acetolactate decarboxylase, domain 2"/>
    <property type="match status" value="1"/>
</dbReference>
<proteinExistence type="predicted"/>
<comment type="caution">
    <text evidence="3">The sequence shown here is derived from an EMBL/GenBank/DDBJ whole genome shotgun (WGS) entry which is preliminary data.</text>
</comment>
<dbReference type="RefSeq" id="WP_050057343.1">
    <property type="nucleotide sequence ID" value="NZ_JACHEK010000001.1"/>
</dbReference>
<keyword evidence="4" id="KW-1185">Reference proteome</keyword>
<dbReference type="PANTHER" id="PTHR34988:SF1">
    <property type="entry name" value="DNA-BINDING PROTEIN"/>
    <property type="match status" value="1"/>
</dbReference>
<feature type="signal peptide" evidence="1">
    <location>
        <begin position="1"/>
        <end position="25"/>
    </location>
</feature>
<feature type="domain" description="PPC" evidence="2">
    <location>
        <begin position="58"/>
        <end position="195"/>
    </location>
</feature>
<organism evidence="3 4">
    <name type="scientific">Silvibacterium bohemicum</name>
    <dbReference type="NCBI Taxonomy" id="1577686"/>
    <lineage>
        <taxon>Bacteria</taxon>
        <taxon>Pseudomonadati</taxon>
        <taxon>Acidobacteriota</taxon>
        <taxon>Terriglobia</taxon>
        <taxon>Terriglobales</taxon>
        <taxon>Acidobacteriaceae</taxon>
        <taxon>Silvibacterium</taxon>
    </lineage>
</organism>
<dbReference type="EMBL" id="JACHEK010000001">
    <property type="protein sequence ID" value="MBB6142065.1"/>
    <property type="molecule type" value="Genomic_DNA"/>
</dbReference>
<protein>
    <recommendedName>
        <fullName evidence="2">PPC domain-containing protein</fullName>
    </recommendedName>
</protein>
<dbReference type="Proteomes" id="UP000538666">
    <property type="component" value="Unassembled WGS sequence"/>
</dbReference>
<dbReference type="CDD" id="cd11378">
    <property type="entry name" value="DUF296"/>
    <property type="match status" value="1"/>
</dbReference>
<reference evidence="3 4" key="1">
    <citation type="submission" date="2020-08" db="EMBL/GenBank/DDBJ databases">
        <title>Genomic Encyclopedia of Type Strains, Phase IV (KMG-IV): sequencing the most valuable type-strain genomes for metagenomic binning, comparative biology and taxonomic classification.</title>
        <authorList>
            <person name="Goeker M."/>
        </authorList>
    </citation>
    <scope>NUCLEOTIDE SEQUENCE [LARGE SCALE GENOMIC DNA]</scope>
    <source>
        <strain evidence="3 4">DSM 103733</strain>
    </source>
</reference>
<evidence type="ECO:0000259" key="2">
    <source>
        <dbReference type="PROSITE" id="PS51742"/>
    </source>
</evidence>
<name>A0A841JNQ0_9BACT</name>
<evidence type="ECO:0000313" key="4">
    <source>
        <dbReference type="Proteomes" id="UP000538666"/>
    </source>
</evidence>
<feature type="chain" id="PRO_5032863257" description="PPC domain-containing protein" evidence="1">
    <location>
        <begin position="26"/>
        <end position="198"/>
    </location>
</feature>
<dbReference type="PROSITE" id="PS51742">
    <property type="entry name" value="PPC"/>
    <property type="match status" value="1"/>
</dbReference>
<dbReference type="Pfam" id="PF03479">
    <property type="entry name" value="PCC"/>
    <property type="match status" value="1"/>
</dbReference>
<dbReference type="OrthoDB" id="9798999at2"/>
<keyword evidence="1" id="KW-0732">Signal</keyword>
<evidence type="ECO:0000313" key="3">
    <source>
        <dbReference type="EMBL" id="MBB6142065.1"/>
    </source>
</evidence>